<evidence type="ECO:0000256" key="2">
    <source>
        <dbReference type="SAM" id="Phobius"/>
    </source>
</evidence>
<evidence type="ECO:0000313" key="3">
    <source>
        <dbReference type="EnsemblPlants" id="OMERI10G10160.2"/>
    </source>
</evidence>
<keyword evidence="2" id="KW-1133">Transmembrane helix</keyword>
<evidence type="ECO:0000313" key="4">
    <source>
        <dbReference type="Proteomes" id="UP000008021"/>
    </source>
</evidence>
<protein>
    <submittedName>
        <fullName evidence="3">Uncharacterized protein</fullName>
    </submittedName>
</protein>
<name>A0A0E0EYY6_9ORYZ</name>
<reference evidence="3" key="2">
    <citation type="submission" date="2018-05" db="EMBL/GenBank/DDBJ databases">
        <title>OmerRS3 (Oryza meridionalis Reference Sequence Version 3).</title>
        <authorList>
            <person name="Zhang J."/>
            <person name="Kudrna D."/>
            <person name="Lee S."/>
            <person name="Talag J."/>
            <person name="Welchert J."/>
            <person name="Wing R.A."/>
        </authorList>
    </citation>
    <scope>NUCLEOTIDE SEQUENCE [LARGE SCALE GENOMIC DNA]</scope>
    <source>
        <strain evidence="3">OR44</strain>
    </source>
</reference>
<feature type="transmembrane region" description="Helical" evidence="2">
    <location>
        <begin position="38"/>
        <end position="59"/>
    </location>
</feature>
<dbReference type="Proteomes" id="UP000008021">
    <property type="component" value="Chromosome 10"/>
</dbReference>
<dbReference type="HOGENOM" id="CLU_2337151_0_0_1"/>
<organism evidence="3">
    <name type="scientific">Oryza meridionalis</name>
    <dbReference type="NCBI Taxonomy" id="40149"/>
    <lineage>
        <taxon>Eukaryota</taxon>
        <taxon>Viridiplantae</taxon>
        <taxon>Streptophyta</taxon>
        <taxon>Embryophyta</taxon>
        <taxon>Tracheophyta</taxon>
        <taxon>Spermatophyta</taxon>
        <taxon>Magnoliopsida</taxon>
        <taxon>Liliopsida</taxon>
        <taxon>Poales</taxon>
        <taxon>Poaceae</taxon>
        <taxon>BOP clade</taxon>
        <taxon>Oryzoideae</taxon>
        <taxon>Oryzeae</taxon>
        <taxon>Oryzinae</taxon>
        <taxon>Oryza</taxon>
    </lineage>
</organism>
<dbReference type="Gramene" id="OMERI10G10160.2">
    <property type="protein sequence ID" value="OMERI10G10160.2"/>
    <property type="gene ID" value="OMERI10G10160"/>
</dbReference>
<dbReference type="AlphaFoldDB" id="A0A0E0EYY6"/>
<sequence length="98" mass="10143">MASSTVRHVARGFSGLLASSLPYSCFISPRLAPPPPPISAFAASPLSHTCIAIAIAVIVRTKLCSASAPPPPPPPAAAEQEDEHLISSADRSIRCRVS</sequence>
<dbReference type="Gramene" id="OMERI10G10160.1">
    <property type="protein sequence ID" value="OMERI10G10160.1"/>
    <property type="gene ID" value="OMERI10G10160"/>
</dbReference>
<keyword evidence="2" id="KW-0812">Transmembrane</keyword>
<feature type="region of interest" description="Disordered" evidence="1">
    <location>
        <begin position="65"/>
        <end position="98"/>
    </location>
</feature>
<keyword evidence="4" id="KW-1185">Reference proteome</keyword>
<dbReference type="EnsemblPlants" id="OMERI10G10160.2">
    <property type="protein sequence ID" value="OMERI10G10160.2"/>
    <property type="gene ID" value="OMERI10G10160"/>
</dbReference>
<keyword evidence="2" id="KW-0472">Membrane</keyword>
<feature type="transmembrane region" description="Helical" evidence="2">
    <location>
        <begin position="12"/>
        <end position="32"/>
    </location>
</feature>
<proteinExistence type="predicted"/>
<reference evidence="3" key="1">
    <citation type="submission" date="2015-04" db="UniProtKB">
        <authorList>
            <consortium name="EnsemblPlants"/>
        </authorList>
    </citation>
    <scope>IDENTIFICATION</scope>
</reference>
<dbReference type="EnsemblPlants" id="OMERI10G10160.1">
    <property type="protein sequence ID" value="OMERI10G10160.1"/>
    <property type="gene ID" value="OMERI10G10160"/>
</dbReference>
<accession>A0A0E0EYY6</accession>
<evidence type="ECO:0000256" key="1">
    <source>
        <dbReference type="SAM" id="MobiDB-lite"/>
    </source>
</evidence>